<evidence type="ECO:0000256" key="1">
    <source>
        <dbReference type="SAM" id="SignalP"/>
    </source>
</evidence>
<keyword evidence="1" id="KW-0732">Signal</keyword>
<dbReference type="RefSeq" id="WP_044842427.1">
    <property type="nucleotide sequence ID" value="NZ_CP059733.1"/>
</dbReference>
<sequence length="681" mass="74286">MNNTKSNRLKLLAIATASVMTLSSAASYALARAEITPVQGKVASTVKHNFGSTQYVNMLDGAEKKVFLALLAKHGYSRDNSPELFNEIEKTTQAQKLALASTGDWQSAFNGVKTLSAQTSLPVLSPLQVNHESLGSSAVLNEEVSDNVMSFTSSIGELSTQGAVYSGVDSAVPEDTQGVERTLVISSFYDADGKSIGTTALYDSFDNQEVRLRSAVDANYILSNIDPEDQIIHKTFRMVTYSSSIKTLAGDNQAQSTVETNAIALPGTYARSIAEGQQAALEVEMYDPKRIRDVIDGQTHVRVCINRGDVLGKSGCDVPANGNWDLTFPINGKVTLKGKYLLADETNEISASIPGSTDIALWRKSGNEDGIATGKLQGRIDAASNSFKNYIEPTYIVDGTETSTVFSFDIPREDAYFGRATEYEGSGTSPDENEDKKLNWSINMKLFKDESADPFLCELLKQANGTDHCLVPQNLTLSTVNQESSNFLWNGLPKLSFVYGCLAKGTLVMTQSGKMVPIEELAMGEVVKANGMDMTVSSLTTGWEKEMYRIETADEKELLLTSTHPVFTENRGIIWASEIVAGDVVKTLDGATKVVSADKEHYDDRVYNIKVEALAGSENIAQDHNQAFIANGLLVGDAVLQNKLASKNNKRIVLTKEQALATIPQRWHKDYQFLMSKHSRM</sequence>
<evidence type="ECO:0000259" key="2">
    <source>
        <dbReference type="SMART" id="SM00306"/>
    </source>
</evidence>
<dbReference type="InterPro" id="IPR006141">
    <property type="entry name" value="Intein_N"/>
</dbReference>
<dbReference type="PROSITE" id="PS50817">
    <property type="entry name" value="INTEIN_N_TER"/>
    <property type="match status" value="1"/>
</dbReference>
<dbReference type="Gene3D" id="2.170.16.10">
    <property type="entry name" value="Hedgehog/Intein (Hint) domain"/>
    <property type="match status" value="1"/>
</dbReference>
<dbReference type="NCBIfam" id="TIGR01445">
    <property type="entry name" value="intein_Nterm"/>
    <property type="match status" value="1"/>
</dbReference>
<keyword evidence="4" id="KW-1185">Reference proteome</keyword>
<dbReference type="SMART" id="SM00306">
    <property type="entry name" value="HintN"/>
    <property type="match status" value="1"/>
</dbReference>
<accession>A0AAF0CAM2</accession>
<dbReference type="EMBL" id="CP059733">
    <property type="protein sequence ID" value="WDE07003.1"/>
    <property type="molecule type" value="Genomic_DNA"/>
</dbReference>
<evidence type="ECO:0000313" key="3">
    <source>
        <dbReference type="EMBL" id="WDE07003.1"/>
    </source>
</evidence>
<dbReference type="GO" id="GO:0016539">
    <property type="term" value="P:intein-mediated protein splicing"/>
    <property type="evidence" value="ECO:0007669"/>
    <property type="project" value="InterPro"/>
</dbReference>
<evidence type="ECO:0000313" key="4">
    <source>
        <dbReference type="Proteomes" id="UP000032352"/>
    </source>
</evidence>
<feature type="chain" id="PRO_5042278018" description="Hint domain-containing protein" evidence="1">
    <location>
        <begin position="26"/>
        <end position="681"/>
    </location>
</feature>
<dbReference type="SUPFAM" id="SSF51294">
    <property type="entry name" value="Hedgehog/intein (Hint) domain"/>
    <property type="match status" value="1"/>
</dbReference>
<dbReference type="InterPro" id="IPR003587">
    <property type="entry name" value="Hint_dom_N"/>
</dbReference>
<dbReference type="CDD" id="cd00081">
    <property type="entry name" value="Hint"/>
    <property type="match status" value="1"/>
</dbReference>
<dbReference type="Proteomes" id="UP000032352">
    <property type="component" value="Chromosome"/>
</dbReference>
<protein>
    <recommendedName>
        <fullName evidence="2">Hint domain-containing protein</fullName>
    </recommendedName>
</protein>
<reference evidence="3 4" key="2">
    <citation type="journal article" date="2022" name="Mar. Drugs">
        <title>Bioassay-Guided Fractionation Leads to the Detection of Cholic Acid Generated by the Rare Thalassomonas sp.</title>
        <authorList>
            <person name="Pheiffer F."/>
            <person name="Schneider Y.K."/>
            <person name="Hansen E.H."/>
            <person name="Andersen J.H."/>
            <person name="Isaksson J."/>
            <person name="Busche T."/>
            <person name="R C."/>
            <person name="Kalinowski J."/>
            <person name="Zyl L.V."/>
            <person name="Trindade M."/>
        </authorList>
    </citation>
    <scope>NUCLEOTIDE SEQUENCE [LARGE SCALE GENOMIC DNA]</scope>
    <source>
        <strain evidence="3 4">XOM25</strain>
    </source>
</reference>
<name>A0AAF0CAM2_9GAMM</name>
<organism evidence="3 4">
    <name type="scientific">Thalassomonas viridans</name>
    <dbReference type="NCBI Taxonomy" id="137584"/>
    <lineage>
        <taxon>Bacteria</taxon>
        <taxon>Pseudomonadati</taxon>
        <taxon>Pseudomonadota</taxon>
        <taxon>Gammaproteobacteria</taxon>
        <taxon>Alteromonadales</taxon>
        <taxon>Colwelliaceae</taxon>
        <taxon>Thalassomonas</taxon>
    </lineage>
</organism>
<feature type="domain" description="Hint" evidence="2">
    <location>
        <begin position="499"/>
        <end position="589"/>
    </location>
</feature>
<proteinExistence type="predicted"/>
<gene>
    <name evidence="3" type="ORF">SG34_008995</name>
</gene>
<dbReference type="InterPro" id="IPR036844">
    <property type="entry name" value="Hint_dom_sf"/>
</dbReference>
<reference evidence="3 4" key="1">
    <citation type="journal article" date="2015" name="Genome Announc.">
        <title>Draft Genome Sequences of Marine Isolates of Thalassomonas viridans and Thalassomonas actiniarum.</title>
        <authorList>
            <person name="Olonade I."/>
            <person name="van Zyl L.J."/>
            <person name="Trindade M."/>
        </authorList>
    </citation>
    <scope>NUCLEOTIDE SEQUENCE [LARGE SCALE GENOMIC DNA]</scope>
    <source>
        <strain evidence="3 4">XOM25</strain>
    </source>
</reference>
<feature type="signal peptide" evidence="1">
    <location>
        <begin position="1"/>
        <end position="25"/>
    </location>
</feature>
<dbReference type="AlphaFoldDB" id="A0AAF0CAM2"/>
<dbReference type="KEGG" id="tvd:SG34_008995"/>